<evidence type="ECO:0000313" key="8">
    <source>
        <dbReference type="EMBL" id="HEN16745.1"/>
    </source>
</evidence>
<reference evidence="8" key="1">
    <citation type="journal article" date="2020" name="mSystems">
        <title>Genome- and Community-Level Interaction Insights into Carbon Utilization and Element Cycling Functions of Hydrothermarchaeota in Hydrothermal Sediment.</title>
        <authorList>
            <person name="Zhou Z."/>
            <person name="Liu Y."/>
            <person name="Xu W."/>
            <person name="Pan J."/>
            <person name="Luo Z.H."/>
            <person name="Li M."/>
        </authorList>
    </citation>
    <scope>NUCLEOTIDE SEQUENCE [LARGE SCALE GENOMIC DNA]</scope>
    <source>
        <strain evidence="8">SpSt-339</strain>
    </source>
</reference>
<evidence type="ECO:0000256" key="5">
    <source>
        <dbReference type="SAM" id="Coils"/>
    </source>
</evidence>
<evidence type="ECO:0000256" key="4">
    <source>
        <dbReference type="PROSITE-ProRule" id="PRU00510"/>
    </source>
</evidence>
<feature type="coiled-coil region" evidence="5">
    <location>
        <begin position="58"/>
        <end position="85"/>
    </location>
</feature>
<comment type="caution">
    <text evidence="8">The sequence shown here is derived from an EMBL/GenBank/DDBJ whole genome shotgun (WGS) entry which is preliminary data.</text>
</comment>
<feature type="domain" description="Zinc finger DksA/TraR C4-type" evidence="7">
    <location>
        <begin position="105"/>
        <end position="128"/>
    </location>
</feature>
<evidence type="ECO:0000256" key="2">
    <source>
        <dbReference type="ARBA" id="ARBA00022771"/>
    </source>
</evidence>
<evidence type="ECO:0000256" key="1">
    <source>
        <dbReference type="ARBA" id="ARBA00022723"/>
    </source>
</evidence>
<dbReference type="PANTHER" id="PTHR33823:SF4">
    <property type="entry name" value="GENERAL STRESS PROTEIN 16O"/>
    <property type="match status" value="1"/>
</dbReference>
<organism evidence="8">
    <name type="scientific">Schlesneria paludicola</name>
    <dbReference type="NCBI Taxonomy" id="360056"/>
    <lineage>
        <taxon>Bacteria</taxon>
        <taxon>Pseudomonadati</taxon>
        <taxon>Planctomycetota</taxon>
        <taxon>Planctomycetia</taxon>
        <taxon>Planctomycetales</taxon>
        <taxon>Planctomycetaceae</taxon>
        <taxon>Schlesneria</taxon>
    </lineage>
</organism>
<gene>
    <name evidence="8" type="ORF">ENQ76_14890</name>
</gene>
<protein>
    <submittedName>
        <fullName evidence="8">TraR/DksA family transcriptional regulator</fullName>
    </submittedName>
</protein>
<dbReference type="SUPFAM" id="SSF109635">
    <property type="entry name" value="DnaK suppressor protein DksA, alpha-hairpin domain"/>
    <property type="match status" value="1"/>
</dbReference>
<dbReference type="Pfam" id="PF01258">
    <property type="entry name" value="zf-dskA_traR"/>
    <property type="match status" value="1"/>
</dbReference>
<keyword evidence="2" id="KW-0863">Zinc-finger</keyword>
<evidence type="ECO:0000259" key="7">
    <source>
        <dbReference type="Pfam" id="PF01258"/>
    </source>
</evidence>
<evidence type="ECO:0000256" key="6">
    <source>
        <dbReference type="SAM" id="MobiDB-lite"/>
    </source>
</evidence>
<keyword evidence="3" id="KW-0862">Zinc</keyword>
<dbReference type="AlphaFoldDB" id="A0A7C2K0R5"/>
<feature type="compositionally biased region" description="Basic and acidic residues" evidence="6">
    <location>
        <begin position="32"/>
        <end position="41"/>
    </location>
</feature>
<accession>A0A7C2K0R5</accession>
<proteinExistence type="predicted"/>
<dbReference type="InterPro" id="IPR037187">
    <property type="entry name" value="DnaK_N"/>
</dbReference>
<dbReference type="Gene3D" id="1.20.120.910">
    <property type="entry name" value="DksA, coiled-coil domain"/>
    <property type="match status" value="1"/>
</dbReference>
<name>A0A7C2K0R5_9PLAN</name>
<keyword evidence="5" id="KW-0175">Coiled coil</keyword>
<feature type="region of interest" description="Disordered" evidence="6">
    <location>
        <begin position="28"/>
        <end position="48"/>
    </location>
</feature>
<dbReference type="PROSITE" id="PS51128">
    <property type="entry name" value="ZF_DKSA_2"/>
    <property type="match status" value="1"/>
</dbReference>
<sequence>MLKPNDLDEFKQLLVSLRARVRGDVQQMTTEALDRNGDGTESKSPTHLAELGTENYEQDFALRRVENEQELLDEIEEALQRIDRGNFGLCESCVAAGRPPGKASIPKARLKVIPYARNCVECERKREQRWG</sequence>
<comment type="caution">
    <text evidence="4">Lacks conserved residue(s) required for the propagation of feature annotation.</text>
</comment>
<dbReference type="EMBL" id="DSOK01000408">
    <property type="protein sequence ID" value="HEN16745.1"/>
    <property type="molecule type" value="Genomic_DNA"/>
</dbReference>
<evidence type="ECO:0000256" key="3">
    <source>
        <dbReference type="ARBA" id="ARBA00022833"/>
    </source>
</evidence>
<dbReference type="PANTHER" id="PTHR33823">
    <property type="entry name" value="RNA POLYMERASE-BINDING TRANSCRIPTION FACTOR DKSA-RELATED"/>
    <property type="match status" value="1"/>
</dbReference>
<keyword evidence="1" id="KW-0479">Metal-binding</keyword>
<dbReference type="InterPro" id="IPR000962">
    <property type="entry name" value="Znf_DskA_TraR"/>
</dbReference>